<sequence>MSMPLPQPYCNSSTNFEMSARADNDKETQKQRREECNGVQGKAEHLNGAAVTAAGTAALVSLKADADYFRGYSTIHIHEEMLTDQIRTNAYKHALYENAKHLRGSTVMDVGAGTGILSIFAVQAGVNKALAVEACEIAEQARLIVKENKMEDKIDIIKKTVEEFELTEKVDAIISEWMGYCLLYETMLPSVLRARDKFLKEGGLMFPSKATLYLAPVHDEDLLKRVNFWNEIENKYQVSMKCMKSIAEATFTADADIRVIPPEAVQAHAADLCSLDLMTATPEDVQSVKSSFQFKCFGHTIINGFISWFTVEFPGGRILSTSPYKEATHWAHTVFSLQKPFPVRQDTEINGIFSLKPHPRNHRCVEVEIAFTVDNQESQRQTFSLHNTCPGRQLHNEDRLIPDLPRKTLDCTKSSLENGGSSPIQERSSKYGKKNSNAMKIY</sequence>
<feature type="domain" description="Protein arginine N-methyltransferase" evidence="8">
    <location>
        <begin position="209"/>
        <end position="376"/>
    </location>
</feature>
<keyword evidence="2 6" id="KW-0808">Transferase</keyword>
<protein>
    <recommendedName>
        <fullName evidence="4">Protein arginine N-methyltransferase 6</fullName>
    </recommendedName>
    <alternativeName>
        <fullName evidence="5">Histone-arginine N-methyltransferase PRMT6</fullName>
    </alternativeName>
</protein>
<evidence type="ECO:0000313" key="9">
    <source>
        <dbReference type="EMBL" id="PVD24203.1"/>
    </source>
</evidence>
<evidence type="ECO:0000256" key="4">
    <source>
        <dbReference type="ARBA" id="ARBA00040406"/>
    </source>
</evidence>
<gene>
    <name evidence="9" type="ORF">C0Q70_14673</name>
</gene>
<dbReference type="FunFam" id="3.40.50.150:FF:000016">
    <property type="entry name" value="Protein arginine N-methyltransferase 6"/>
    <property type="match status" value="1"/>
</dbReference>
<dbReference type="SUPFAM" id="SSF53335">
    <property type="entry name" value="S-adenosyl-L-methionine-dependent methyltransferases"/>
    <property type="match status" value="1"/>
</dbReference>
<evidence type="ECO:0000256" key="1">
    <source>
        <dbReference type="ARBA" id="ARBA00022603"/>
    </source>
</evidence>
<feature type="compositionally biased region" description="Polar residues" evidence="7">
    <location>
        <begin position="411"/>
        <end position="426"/>
    </location>
</feature>
<feature type="region of interest" description="Disordered" evidence="7">
    <location>
        <begin position="1"/>
        <end position="29"/>
    </location>
</feature>
<feature type="region of interest" description="Disordered" evidence="7">
    <location>
        <begin position="411"/>
        <end position="442"/>
    </location>
</feature>
<dbReference type="InterPro" id="IPR025799">
    <property type="entry name" value="Arg_MeTrfase"/>
</dbReference>
<evidence type="ECO:0000313" key="10">
    <source>
        <dbReference type="Proteomes" id="UP000245119"/>
    </source>
</evidence>
<dbReference type="Pfam" id="PF22528">
    <property type="entry name" value="PRMT_C"/>
    <property type="match status" value="1"/>
</dbReference>
<reference evidence="9 10" key="1">
    <citation type="submission" date="2018-04" db="EMBL/GenBank/DDBJ databases">
        <title>The genome of golden apple snail Pomacea canaliculata provides insight into stress tolerance and invasive adaptation.</title>
        <authorList>
            <person name="Liu C."/>
            <person name="Liu B."/>
            <person name="Ren Y."/>
            <person name="Zhang Y."/>
            <person name="Wang H."/>
            <person name="Li S."/>
            <person name="Jiang F."/>
            <person name="Yin L."/>
            <person name="Zhang G."/>
            <person name="Qian W."/>
            <person name="Fan W."/>
        </authorList>
    </citation>
    <scope>NUCLEOTIDE SEQUENCE [LARGE SCALE GENOMIC DNA]</scope>
    <source>
        <strain evidence="9">SZHN2017</strain>
        <tissue evidence="9">Muscle</tissue>
    </source>
</reference>
<evidence type="ECO:0000256" key="2">
    <source>
        <dbReference type="ARBA" id="ARBA00022679"/>
    </source>
</evidence>
<dbReference type="Gene3D" id="3.40.50.150">
    <property type="entry name" value="Vaccinia Virus protein VP39"/>
    <property type="match status" value="1"/>
</dbReference>
<dbReference type="EMBL" id="PZQS01000009">
    <property type="protein sequence ID" value="PVD24203.1"/>
    <property type="molecule type" value="Genomic_DNA"/>
</dbReference>
<dbReference type="GO" id="GO:0032259">
    <property type="term" value="P:methylation"/>
    <property type="evidence" value="ECO:0007669"/>
    <property type="project" value="UniProtKB-KW"/>
</dbReference>
<evidence type="ECO:0000256" key="6">
    <source>
        <dbReference type="PROSITE-ProRule" id="PRU01015"/>
    </source>
</evidence>
<proteinExistence type="predicted"/>
<dbReference type="Gene3D" id="2.70.160.11">
    <property type="entry name" value="Hnrnp arginine n-methyltransferase1"/>
    <property type="match status" value="1"/>
</dbReference>
<evidence type="ECO:0000256" key="5">
    <source>
        <dbReference type="ARBA" id="ARBA00042685"/>
    </source>
</evidence>
<dbReference type="OrthoDB" id="7848332at2759"/>
<dbReference type="GO" id="GO:0016274">
    <property type="term" value="F:protein-arginine N-methyltransferase activity"/>
    <property type="evidence" value="ECO:0007669"/>
    <property type="project" value="InterPro"/>
</dbReference>
<keyword evidence="10" id="KW-1185">Reference proteome</keyword>
<dbReference type="PANTHER" id="PTHR11006:SF73">
    <property type="entry name" value="PROTEIN ARGININE N-METHYLTRANSFERASE 6"/>
    <property type="match status" value="1"/>
</dbReference>
<dbReference type="InterPro" id="IPR055135">
    <property type="entry name" value="PRMT_dom"/>
</dbReference>
<feature type="compositionally biased region" description="Basic and acidic residues" evidence="7">
    <location>
        <begin position="20"/>
        <end position="29"/>
    </location>
</feature>
<evidence type="ECO:0000256" key="7">
    <source>
        <dbReference type="SAM" id="MobiDB-lite"/>
    </source>
</evidence>
<evidence type="ECO:0000256" key="3">
    <source>
        <dbReference type="ARBA" id="ARBA00022691"/>
    </source>
</evidence>
<dbReference type="Proteomes" id="UP000245119">
    <property type="component" value="Linkage Group LG9"/>
</dbReference>
<dbReference type="InterPro" id="IPR029063">
    <property type="entry name" value="SAM-dependent_MTases_sf"/>
</dbReference>
<organism evidence="9 10">
    <name type="scientific">Pomacea canaliculata</name>
    <name type="common">Golden apple snail</name>
    <dbReference type="NCBI Taxonomy" id="400727"/>
    <lineage>
        <taxon>Eukaryota</taxon>
        <taxon>Metazoa</taxon>
        <taxon>Spiralia</taxon>
        <taxon>Lophotrochozoa</taxon>
        <taxon>Mollusca</taxon>
        <taxon>Gastropoda</taxon>
        <taxon>Caenogastropoda</taxon>
        <taxon>Architaenioglossa</taxon>
        <taxon>Ampullarioidea</taxon>
        <taxon>Ampullariidae</taxon>
        <taxon>Pomacea</taxon>
    </lineage>
</organism>
<dbReference type="PANTHER" id="PTHR11006">
    <property type="entry name" value="PROTEIN ARGININE N-METHYLTRANSFERASE"/>
    <property type="match status" value="1"/>
</dbReference>
<keyword evidence="1 6" id="KW-0489">Methyltransferase</keyword>
<dbReference type="AlphaFoldDB" id="A0A2T7NSS7"/>
<accession>A0A2T7NSS7</accession>
<dbReference type="Pfam" id="PF06325">
    <property type="entry name" value="PrmA"/>
    <property type="match status" value="1"/>
</dbReference>
<dbReference type="GO" id="GO:0042054">
    <property type="term" value="F:histone methyltransferase activity"/>
    <property type="evidence" value="ECO:0007669"/>
    <property type="project" value="TreeGrafter"/>
</dbReference>
<name>A0A2T7NSS7_POMCA</name>
<dbReference type="PROSITE" id="PS51678">
    <property type="entry name" value="SAM_MT_PRMT"/>
    <property type="match status" value="1"/>
</dbReference>
<dbReference type="CDD" id="cd02440">
    <property type="entry name" value="AdoMet_MTases"/>
    <property type="match status" value="1"/>
</dbReference>
<keyword evidence="3 6" id="KW-0949">S-adenosyl-L-methionine</keyword>
<dbReference type="STRING" id="400727.A0A2T7NSS7"/>
<comment type="caution">
    <text evidence="9">The sequence shown here is derived from an EMBL/GenBank/DDBJ whole genome shotgun (WGS) entry which is preliminary data.</text>
</comment>
<dbReference type="OMA" id="CIHVDYT"/>
<evidence type="ECO:0000259" key="8">
    <source>
        <dbReference type="Pfam" id="PF22528"/>
    </source>
</evidence>